<dbReference type="STRING" id="158607.A0A2P5HE59"/>
<dbReference type="PANTHER" id="PTHR45348">
    <property type="entry name" value="HYPOTHETICAL OXIDOREDUCTASE (EUROFUNG)"/>
    <property type="match status" value="1"/>
</dbReference>
<dbReference type="AlphaFoldDB" id="A0A2P5HE59"/>
<dbReference type="GO" id="GO:0016651">
    <property type="term" value="F:oxidoreductase activity, acting on NAD(P)H"/>
    <property type="evidence" value="ECO:0007669"/>
    <property type="project" value="InterPro"/>
</dbReference>
<gene>
    <name evidence="4" type="ORF">DHEL01_v213063</name>
</gene>
<evidence type="ECO:0000313" key="5">
    <source>
        <dbReference type="Proteomes" id="UP000094444"/>
    </source>
</evidence>
<dbReference type="Gene3D" id="3.90.180.10">
    <property type="entry name" value="Medium-chain alcohol dehydrogenases, catalytic domain"/>
    <property type="match status" value="1"/>
</dbReference>
<dbReference type="InterPro" id="IPR036291">
    <property type="entry name" value="NAD(P)-bd_dom_sf"/>
</dbReference>
<dbReference type="PANTHER" id="PTHR45348:SF7">
    <property type="entry name" value="ZINC BINDING OXIDOREDUCTASE, PUTATIVE-RELATED"/>
    <property type="match status" value="1"/>
</dbReference>
<dbReference type="Pfam" id="PF00107">
    <property type="entry name" value="ADH_zinc_N"/>
    <property type="match status" value="1"/>
</dbReference>
<dbReference type="InterPro" id="IPR013149">
    <property type="entry name" value="ADH-like_C"/>
</dbReference>
<protein>
    <recommendedName>
        <fullName evidence="3">Enoyl reductase (ER) domain-containing protein</fullName>
    </recommendedName>
</protein>
<reference evidence="4" key="1">
    <citation type="submission" date="2017-09" db="EMBL/GenBank/DDBJ databases">
        <title>Polyketide synthases of a Diaporthe helianthi virulent isolate.</title>
        <authorList>
            <person name="Baroncelli R."/>
        </authorList>
    </citation>
    <scope>NUCLEOTIDE SEQUENCE [LARGE SCALE GENOMIC DNA]</scope>
    <source>
        <strain evidence="4">7/96</strain>
    </source>
</reference>
<proteinExistence type="inferred from homology"/>
<dbReference type="InterPro" id="IPR020843">
    <property type="entry name" value="ER"/>
</dbReference>
<accession>A0A2P5HE59</accession>
<comment type="similarity">
    <text evidence="1">Belongs to the zinc-containing alcohol dehydrogenase family.</text>
</comment>
<dbReference type="Gene3D" id="3.40.50.720">
    <property type="entry name" value="NAD(P)-binding Rossmann-like Domain"/>
    <property type="match status" value="1"/>
</dbReference>
<evidence type="ECO:0000256" key="2">
    <source>
        <dbReference type="ARBA" id="ARBA00023002"/>
    </source>
</evidence>
<dbReference type="SUPFAM" id="SSF51735">
    <property type="entry name" value="NAD(P)-binding Rossmann-fold domains"/>
    <property type="match status" value="1"/>
</dbReference>
<dbReference type="SMART" id="SM00829">
    <property type="entry name" value="PKS_ER"/>
    <property type="match status" value="1"/>
</dbReference>
<dbReference type="EMBL" id="MAVT02004229">
    <property type="protein sequence ID" value="POS68543.1"/>
    <property type="molecule type" value="Genomic_DNA"/>
</dbReference>
<dbReference type="SUPFAM" id="SSF50129">
    <property type="entry name" value="GroES-like"/>
    <property type="match status" value="1"/>
</dbReference>
<comment type="caution">
    <text evidence="4">The sequence shown here is derived from an EMBL/GenBank/DDBJ whole genome shotgun (WGS) entry which is preliminary data.</text>
</comment>
<keyword evidence="5" id="KW-1185">Reference proteome</keyword>
<organism evidence="4 5">
    <name type="scientific">Diaporthe helianthi</name>
    <dbReference type="NCBI Taxonomy" id="158607"/>
    <lineage>
        <taxon>Eukaryota</taxon>
        <taxon>Fungi</taxon>
        <taxon>Dikarya</taxon>
        <taxon>Ascomycota</taxon>
        <taxon>Pezizomycotina</taxon>
        <taxon>Sordariomycetes</taxon>
        <taxon>Sordariomycetidae</taxon>
        <taxon>Diaporthales</taxon>
        <taxon>Diaporthaceae</taxon>
        <taxon>Diaporthe</taxon>
    </lineage>
</organism>
<evidence type="ECO:0000259" key="3">
    <source>
        <dbReference type="SMART" id="SM00829"/>
    </source>
</evidence>
<feature type="domain" description="Enoyl reductase (ER)" evidence="3">
    <location>
        <begin position="4"/>
        <end position="308"/>
    </location>
</feature>
<evidence type="ECO:0000256" key="1">
    <source>
        <dbReference type="ARBA" id="ARBA00008072"/>
    </source>
</evidence>
<keyword evidence="2" id="KW-0560">Oxidoreductase</keyword>
<dbReference type="InterPro" id="IPR047122">
    <property type="entry name" value="Trans-enoyl_RdTase-like"/>
</dbReference>
<dbReference type="InterPro" id="IPR011032">
    <property type="entry name" value="GroES-like_sf"/>
</dbReference>
<name>A0A2P5HE59_DIAHE</name>
<dbReference type="OrthoDB" id="10257049at2759"/>
<dbReference type="Proteomes" id="UP000094444">
    <property type="component" value="Unassembled WGS sequence"/>
</dbReference>
<dbReference type="InParanoid" id="A0A2P5HE59"/>
<evidence type="ECO:0000313" key="4">
    <source>
        <dbReference type="EMBL" id="POS68543.1"/>
    </source>
</evidence>
<sequence>MKHGPELGIRDVVMGYDFCGRVLHTPKTPPAGPGQAKFAVGDLVAGMTPTGVGRSQKYGSHQNQLAAPEDMMYSVPEGVPPQEAAALSVVTCTAADALYGFFKAPPPDANELHGESHGSLLVWGGSTGVGLSLIQLARASGISPIIATASPARHEMLRDLGATHCFDYKDPDVATKIQVAVHESAGGKLSYAIDVAGSAEAVERIEQLVQPETVFLSTVVHPGKPGLKMPLACTRSDVALRFPNGIEITVPARIEDWKKTWGAMEWAVSHYGKGFRVPAVEVFDGKAEDALVELQKVAAQGKFGKLVIKHPLN</sequence>